<feature type="region of interest" description="Disordered" evidence="9">
    <location>
        <begin position="1007"/>
        <end position="1043"/>
    </location>
</feature>
<dbReference type="EMBL" id="CAADRP010000779">
    <property type="protein sequence ID" value="VFU32040.1"/>
    <property type="molecule type" value="Genomic_DNA"/>
</dbReference>
<evidence type="ECO:0000256" key="1">
    <source>
        <dbReference type="ARBA" id="ARBA00004167"/>
    </source>
</evidence>
<evidence type="ECO:0000256" key="11">
    <source>
        <dbReference type="SAM" id="SignalP"/>
    </source>
</evidence>
<dbReference type="Pfam" id="PF00560">
    <property type="entry name" value="LRR_1"/>
    <property type="match status" value="2"/>
</dbReference>
<evidence type="ECO:0000256" key="2">
    <source>
        <dbReference type="ARBA" id="ARBA00022614"/>
    </source>
</evidence>
<feature type="chain" id="PRO_5027001009" description="Malectin-like domain-containing protein" evidence="11">
    <location>
        <begin position="27"/>
        <end position="1725"/>
    </location>
</feature>
<reference evidence="13" key="1">
    <citation type="submission" date="2019-03" db="EMBL/GenBank/DDBJ databases">
        <authorList>
            <person name="Mank J."/>
            <person name="Almeida P."/>
        </authorList>
    </citation>
    <scope>NUCLEOTIDE SEQUENCE</scope>
    <source>
        <strain evidence="13">78183</strain>
    </source>
</reference>
<dbReference type="InterPro" id="IPR001611">
    <property type="entry name" value="Leu-rich_rpt"/>
</dbReference>
<dbReference type="SUPFAM" id="SSF52058">
    <property type="entry name" value="L domain-like"/>
    <property type="match status" value="1"/>
</dbReference>
<evidence type="ECO:0000313" key="13">
    <source>
        <dbReference type="EMBL" id="VFU32040.1"/>
    </source>
</evidence>
<dbReference type="PANTHER" id="PTHR45631">
    <property type="entry name" value="OS07G0107800 PROTEIN-RELATED"/>
    <property type="match status" value="1"/>
</dbReference>
<keyword evidence="4 11" id="KW-0732">Signal</keyword>
<accession>A0A6N2KTT2</accession>
<evidence type="ECO:0000256" key="8">
    <source>
        <dbReference type="SAM" id="Coils"/>
    </source>
</evidence>
<feature type="domain" description="Malectin-like" evidence="12">
    <location>
        <begin position="1158"/>
        <end position="1475"/>
    </location>
</feature>
<evidence type="ECO:0000256" key="9">
    <source>
        <dbReference type="SAM" id="MobiDB-lite"/>
    </source>
</evidence>
<keyword evidence="6 10" id="KW-1133">Transmembrane helix</keyword>
<feature type="compositionally biased region" description="Low complexity" evidence="9">
    <location>
        <begin position="940"/>
        <end position="976"/>
    </location>
</feature>
<feature type="region of interest" description="Disordered" evidence="9">
    <location>
        <begin position="930"/>
        <end position="976"/>
    </location>
</feature>
<keyword evidence="5" id="KW-0677">Repeat</keyword>
<proteinExistence type="predicted"/>
<organism evidence="13">
    <name type="scientific">Salix viminalis</name>
    <name type="common">Common osier</name>
    <name type="synonym">Basket willow</name>
    <dbReference type="NCBI Taxonomy" id="40686"/>
    <lineage>
        <taxon>Eukaryota</taxon>
        <taxon>Viridiplantae</taxon>
        <taxon>Streptophyta</taxon>
        <taxon>Embryophyta</taxon>
        <taxon>Tracheophyta</taxon>
        <taxon>Spermatophyta</taxon>
        <taxon>Magnoliopsida</taxon>
        <taxon>eudicotyledons</taxon>
        <taxon>Gunneridae</taxon>
        <taxon>Pentapetalae</taxon>
        <taxon>rosids</taxon>
        <taxon>fabids</taxon>
        <taxon>Malpighiales</taxon>
        <taxon>Salicaceae</taxon>
        <taxon>Saliceae</taxon>
        <taxon>Salix</taxon>
    </lineage>
</organism>
<keyword evidence="3 10" id="KW-0812">Transmembrane</keyword>
<sequence>MDILIIIRTLLANLAVTPFQWSTTSSVSCATVSPPTSMEEKICRALKLTKSRQESFSRSLDEIHEQASSILALQRKNIETHFDSTFISIEDSAKELQTKERRLEEREKEIDSKEKEFEERCEEFIKLRDAEVEEHYREIELKEKDFEDRRREVELERKKLEGRRKEAEEREELVREKFADEIELKEKEIEERRRELEVERKKLAEKIKLKEEKIEERREEIEVERKNLVEGIMLKEKKIEERRKEIEVERKNLVEGIMLREKKIEERRKEIEVIMLKEKQIEERRKEIEVERKNLVEGIMLKEKKIEERQKEIEVERKNLVEGIMLKEKKIEERQKEIEVERKKQLNEGYMEIACVKLKVGEQLKECELMERQLEDRALEIELERKRNVECLEELKLKQKEVELEGMKYKKFIEEFELKEKRFDERCKEVEFERKKFVEKLEFKEKQLVEQQKEVELENYKNKNFFEELELKEKQVEERRLVVESGNKKFFEEVESKEKQLDERCKMVELENKKFEERFKEIELKEKHLEEQLEEAELGNKMVLEQAEGLQLKEKQVLERFKDLEIEIKNFMDKSRELELKKRQLEEQCKQLDEKRKRFADAGSTPVKFETPDDFVVKNATYANLRLLLTMDGKALQIFLNKCRKHNEKIKNEVLTALGLSSDPAELVLDALEGFYPPPISKGDVADNGIAVKKSCNLLLEQLMALSPPIKPHVREAARELAFDWRNKMKKDRYLEVLGFFRLLACYGLASVFDACELFNDLVTVAQEKQTPEFLRVLGLVDEASRFIQILINEKQYIDAINFIYAFELVKEFHPVLLLKEYLHDSKMAAKKRRRDKSVESLIISKEKRVADLRAVIKCIEDHKLESELSLKFLKQQIASVEMAISKNKAMLLAVGYSSKIPILNENKCSEPKSASTASIALNTLIAASTTTPPAPPAPTTVTSSSPTTASTATPTATTTITSLSSTSASTSTSILNTSPIPAPASSVGFVPPSQTSALPSATISESLAQQHRGNKLPQPQHRGGDEHPQPQHQGGNKRPRMAFSSEVSLQASSSANPNIVHLQTSHQQPGHLFMNQGASYTNPSAGHYSSTGYQPINLQMNYNYNKVNPYYHSKTLGAPDHDNVTPFQRLLLIMAACLVLLFLAFLSISGNADDVSVDCGASDSYTDENSIVWIGDDDMFKDTQSEVVQSSNTVSHVMSTLRVFTSLKKNCYTITDIKGSLVLVRASFFYGNYDKKSSPPSFDLLLDGNYWSTVNTTLDNEPDIYEVMYFVKSDTTSICLAQTQPNQFPFISALEVRILDSKMYGHFDPNHALFLKSRVAYGANSTVRFPNDAYDRIWVPATIGSGLDSVASDAIFISVANAPDNPPQEVLQNAITTSSSSGSITLYHGFPDQDVSVYLNLYFSEVTALDTTQKRSFNFYIDNIKESEPIIPPYGEAMEISGNFTASANTSISLVSTSDSTLPPLINAVELFFVSDRLRDGTDSKDVEGLVALQDSFSVLQEIWSGDPCLPSPYTWDRISCSNDVIPRVTALDLSSLDLSGPLPDFSSMDALVTIDLHNNSINGPIPDFLGALANLVDLNLADNSFSGPIPPSISSNKKLKLVASGNPNLCESGESCQPTSTDGTIIRSTPSRGRKKSNKLPVILGTTIPIFIVFWAIVGFLVHHKRRTTAIAAIIGGQTGGANRPSGADTMMGEVDEAVIDDIRVNIQDQTPSENGVHSVPQQ</sequence>
<evidence type="ECO:0000259" key="12">
    <source>
        <dbReference type="Pfam" id="PF12819"/>
    </source>
</evidence>
<protein>
    <recommendedName>
        <fullName evidence="12">Malectin-like domain-containing protein</fullName>
    </recommendedName>
</protein>
<evidence type="ECO:0000256" key="7">
    <source>
        <dbReference type="ARBA" id="ARBA00023136"/>
    </source>
</evidence>
<evidence type="ECO:0000256" key="4">
    <source>
        <dbReference type="ARBA" id="ARBA00022729"/>
    </source>
</evidence>
<dbReference type="Gene3D" id="3.80.10.10">
    <property type="entry name" value="Ribonuclease Inhibitor"/>
    <property type="match status" value="1"/>
</dbReference>
<comment type="subcellular location">
    <subcellularLocation>
        <location evidence="1">Membrane</location>
        <topology evidence="1">Single-pass membrane protein</topology>
    </subcellularLocation>
</comment>
<dbReference type="Pfam" id="PF07899">
    <property type="entry name" value="Frigida"/>
    <property type="match status" value="1"/>
</dbReference>
<dbReference type="InterPro" id="IPR012474">
    <property type="entry name" value="Frigida"/>
</dbReference>
<feature type="coiled-coil region" evidence="8">
    <location>
        <begin position="434"/>
        <end position="602"/>
    </location>
</feature>
<dbReference type="PANTHER" id="PTHR45631:SF44">
    <property type="entry name" value="CARBOHYDRATE-BINDING PROTEIN OF THE ER PROTEIN"/>
    <property type="match status" value="1"/>
</dbReference>
<dbReference type="GO" id="GO:0016020">
    <property type="term" value="C:membrane"/>
    <property type="evidence" value="ECO:0007669"/>
    <property type="project" value="UniProtKB-SubCell"/>
</dbReference>
<evidence type="ECO:0000256" key="3">
    <source>
        <dbReference type="ARBA" id="ARBA00022692"/>
    </source>
</evidence>
<feature type="coiled-coil region" evidence="8">
    <location>
        <begin position="86"/>
        <end position="231"/>
    </location>
</feature>
<dbReference type="InterPro" id="IPR032675">
    <property type="entry name" value="LRR_dom_sf"/>
</dbReference>
<gene>
    <name evidence="13" type="ORF">SVIM_LOCUS138952</name>
</gene>
<dbReference type="Pfam" id="PF12819">
    <property type="entry name" value="Malectin_like"/>
    <property type="match status" value="1"/>
</dbReference>
<name>A0A6N2KTT2_SALVM</name>
<feature type="transmembrane region" description="Helical" evidence="10">
    <location>
        <begin position="1642"/>
        <end position="1664"/>
    </location>
</feature>
<feature type="signal peptide" evidence="11">
    <location>
        <begin position="1"/>
        <end position="26"/>
    </location>
</feature>
<dbReference type="FunFam" id="3.80.10.10:FF:000129">
    <property type="entry name" value="Leucine-rich repeat receptor-like kinase"/>
    <property type="match status" value="1"/>
</dbReference>
<evidence type="ECO:0000256" key="5">
    <source>
        <dbReference type="ARBA" id="ARBA00022737"/>
    </source>
</evidence>
<dbReference type="InterPro" id="IPR024788">
    <property type="entry name" value="Malectin-like_Carb-bd_dom"/>
</dbReference>
<keyword evidence="2" id="KW-0433">Leucine-rich repeat</keyword>
<evidence type="ECO:0000256" key="6">
    <source>
        <dbReference type="ARBA" id="ARBA00022989"/>
    </source>
</evidence>
<evidence type="ECO:0000256" key="10">
    <source>
        <dbReference type="SAM" id="Phobius"/>
    </source>
</evidence>
<keyword evidence="7 10" id="KW-0472">Membrane</keyword>
<keyword evidence="8" id="KW-0175">Coiled coil</keyword>
<feature type="coiled-coil region" evidence="8">
    <location>
        <begin position="299"/>
        <end position="384"/>
    </location>
</feature>